<dbReference type="OrthoDB" id="9794206at2"/>
<organism evidence="1 2">
    <name type="scientific">Frigidibacter albus</name>
    <dbReference type="NCBI Taxonomy" id="1465486"/>
    <lineage>
        <taxon>Bacteria</taxon>
        <taxon>Pseudomonadati</taxon>
        <taxon>Pseudomonadota</taxon>
        <taxon>Alphaproteobacteria</taxon>
        <taxon>Rhodobacterales</taxon>
        <taxon>Paracoccaceae</taxon>
        <taxon>Frigidibacter</taxon>
    </lineage>
</organism>
<keyword evidence="2" id="KW-1185">Reference proteome</keyword>
<dbReference type="Proteomes" id="UP000477083">
    <property type="component" value="Unassembled WGS sequence"/>
</dbReference>
<dbReference type="InterPro" id="IPR007833">
    <property type="entry name" value="Capsule_polysaccharide_synth"/>
</dbReference>
<dbReference type="GO" id="GO:0015774">
    <property type="term" value="P:polysaccharide transport"/>
    <property type="evidence" value="ECO:0007669"/>
    <property type="project" value="InterPro"/>
</dbReference>
<proteinExistence type="predicted"/>
<name>A0A6L8VMM0_9RHOB</name>
<accession>A0A6L8VMM0</accession>
<evidence type="ECO:0000313" key="1">
    <source>
        <dbReference type="EMBL" id="MZQ91036.1"/>
    </source>
</evidence>
<evidence type="ECO:0000313" key="2">
    <source>
        <dbReference type="Proteomes" id="UP000477083"/>
    </source>
</evidence>
<dbReference type="GO" id="GO:0000271">
    <property type="term" value="P:polysaccharide biosynthetic process"/>
    <property type="evidence" value="ECO:0007669"/>
    <property type="project" value="InterPro"/>
</dbReference>
<dbReference type="EMBL" id="WWNR01000014">
    <property type="protein sequence ID" value="MZQ91036.1"/>
    <property type="molecule type" value="Genomic_DNA"/>
</dbReference>
<sequence length="376" mass="40131">MIVYPREWSRRQNSAFASIAEAAGGGRRLAFIGLSLRGFPETRARAAEAMARAKRQPKGRLGRALKAALIAAQYNWARRYFARHPGHVAMCWNGLTGSRRAFMQGALDAGARRLFVELAPLPGRITLDPLGVNAESSVPQGRAFYDDWAAGEPSRSGEGWREAGAGLVARASRRADVGQAGADSLGDAPFLFVPLQVPDDSQMRLFAGWAGSLDGFIAALGEAARGLPEGWHLRVKEHPSARVSLAPQIAAATDASGGRIVTDNATDSFAQVAASRGVVTINSSMGLQAFFHDKPVIATGRVFWAQPGLVTVAGSADSLATAFANAETLAFDAGFRAGFISWLDREYYLRVTETPEGDWQLDPAAVRKVLASAPKP</sequence>
<protein>
    <submittedName>
        <fullName evidence="1">Capsular biosynthesis protein</fullName>
    </submittedName>
</protein>
<comment type="caution">
    <text evidence="1">The sequence shown here is derived from an EMBL/GenBank/DDBJ whole genome shotgun (WGS) entry which is preliminary data.</text>
</comment>
<dbReference type="RefSeq" id="WP_161348414.1">
    <property type="nucleotide sequence ID" value="NZ_BMGW01000014.1"/>
</dbReference>
<dbReference type="AlphaFoldDB" id="A0A6L8VMM0"/>
<reference evidence="1 2" key="1">
    <citation type="submission" date="2020-01" db="EMBL/GenBank/DDBJ databases">
        <title>Frigidibacter albus SP32T (=CGMCC 1.13995T).</title>
        <authorList>
            <person name="Liao X."/>
        </authorList>
    </citation>
    <scope>NUCLEOTIDE SEQUENCE [LARGE SCALE GENOMIC DNA]</scope>
    <source>
        <strain evidence="1 2">SP32</strain>
    </source>
</reference>
<dbReference type="Pfam" id="PF05159">
    <property type="entry name" value="Capsule_synth"/>
    <property type="match status" value="1"/>
</dbReference>
<gene>
    <name evidence="1" type="ORF">GS660_18235</name>
</gene>